<dbReference type="EMBL" id="UOFM01000202">
    <property type="protein sequence ID" value="VAW76969.1"/>
    <property type="molecule type" value="Genomic_DNA"/>
</dbReference>
<sequence>MNKWLVLAATISLTTSAATTMAAGDVTAGKAKSASCAGCHGMDGNSVNPEWPNLAGQHAKYIAKQLGDFKAGTDRNNATMSGMVAGLNPQDMSDLGAYFASLPVKQGVADKALAEAGQKLYRGGNPATGVAACIGCHGPTGAGNPAANFPSLSGQHAKYIENQLNAFKTGERKNDAGKMMRSIAGKMSEKEIKAVAAYVQGLY</sequence>
<evidence type="ECO:0000259" key="8">
    <source>
        <dbReference type="PROSITE" id="PS51007"/>
    </source>
</evidence>
<protein>
    <submittedName>
        <fullName evidence="9">Cytochrome c4</fullName>
    </submittedName>
</protein>
<accession>A0A3B0YRM4</accession>
<dbReference type="PIRSF" id="PIRSF000005">
    <property type="entry name" value="Cytochrome_c4"/>
    <property type="match status" value="1"/>
</dbReference>
<keyword evidence="4" id="KW-0479">Metal-binding</keyword>
<dbReference type="Gene3D" id="1.10.760.10">
    <property type="entry name" value="Cytochrome c-like domain"/>
    <property type="match status" value="2"/>
</dbReference>
<name>A0A3B0YRM4_9ZZZZ</name>
<proteinExistence type="predicted"/>
<evidence type="ECO:0000256" key="4">
    <source>
        <dbReference type="ARBA" id="ARBA00022723"/>
    </source>
</evidence>
<dbReference type="InterPro" id="IPR050597">
    <property type="entry name" value="Cytochrome_c_Oxidase_Subunit"/>
</dbReference>
<evidence type="ECO:0000256" key="3">
    <source>
        <dbReference type="ARBA" id="ARBA00022617"/>
    </source>
</evidence>
<gene>
    <name evidence="9" type="ORF">MNBD_GAMMA14-2630</name>
</gene>
<dbReference type="Pfam" id="PF00034">
    <property type="entry name" value="Cytochrom_C"/>
    <property type="match status" value="2"/>
</dbReference>
<keyword evidence="6" id="KW-0249">Electron transport</keyword>
<dbReference type="PANTHER" id="PTHR33751">
    <property type="entry name" value="CBB3-TYPE CYTOCHROME C OXIDASE SUBUNIT FIXP"/>
    <property type="match status" value="1"/>
</dbReference>
<feature type="domain" description="Cytochrome c" evidence="8">
    <location>
        <begin position="112"/>
        <end position="203"/>
    </location>
</feature>
<keyword evidence="5" id="KW-0574">Periplasm</keyword>
<dbReference type="AlphaFoldDB" id="A0A3B0YRM4"/>
<keyword evidence="2" id="KW-0813">Transport</keyword>
<dbReference type="GO" id="GO:0005506">
    <property type="term" value="F:iron ion binding"/>
    <property type="evidence" value="ECO:0007669"/>
    <property type="project" value="InterPro"/>
</dbReference>
<evidence type="ECO:0000256" key="1">
    <source>
        <dbReference type="ARBA" id="ARBA00004418"/>
    </source>
</evidence>
<evidence type="ECO:0000256" key="7">
    <source>
        <dbReference type="ARBA" id="ARBA00023004"/>
    </source>
</evidence>
<dbReference type="SUPFAM" id="SSF46626">
    <property type="entry name" value="Cytochrome c"/>
    <property type="match status" value="2"/>
</dbReference>
<feature type="domain" description="Cytochrome c" evidence="8">
    <location>
        <begin position="24"/>
        <end position="103"/>
    </location>
</feature>
<dbReference type="GO" id="GO:0042597">
    <property type="term" value="C:periplasmic space"/>
    <property type="evidence" value="ECO:0007669"/>
    <property type="project" value="UniProtKB-SubCell"/>
</dbReference>
<dbReference type="InterPro" id="IPR009056">
    <property type="entry name" value="Cyt_c-like_dom"/>
</dbReference>
<evidence type="ECO:0000256" key="6">
    <source>
        <dbReference type="ARBA" id="ARBA00022982"/>
    </source>
</evidence>
<dbReference type="PANTHER" id="PTHR33751:SF9">
    <property type="entry name" value="CYTOCHROME C4"/>
    <property type="match status" value="1"/>
</dbReference>
<dbReference type="PRINTS" id="PR00605">
    <property type="entry name" value="CYTCHROMECIC"/>
</dbReference>
<reference evidence="9" key="1">
    <citation type="submission" date="2018-06" db="EMBL/GenBank/DDBJ databases">
        <authorList>
            <person name="Zhirakovskaya E."/>
        </authorList>
    </citation>
    <scope>NUCLEOTIDE SEQUENCE</scope>
</reference>
<dbReference type="InterPro" id="IPR024167">
    <property type="entry name" value="Cytochrome_c4-like"/>
</dbReference>
<keyword evidence="3" id="KW-0349">Heme</keyword>
<dbReference type="InterPro" id="IPR036909">
    <property type="entry name" value="Cyt_c-like_dom_sf"/>
</dbReference>
<evidence type="ECO:0000256" key="2">
    <source>
        <dbReference type="ARBA" id="ARBA00022448"/>
    </source>
</evidence>
<dbReference type="PROSITE" id="PS51007">
    <property type="entry name" value="CYTC"/>
    <property type="match status" value="2"/>
</dbReference>
<organism evidence="9">
    <name type="scientific">hydrothermal vent metagenome</name>
    <dbReference type="NCBI Taxonomy" id="652676"/>
    <lineage>
        <taxon>unclassified sequences</taxon>
        <taxon>metagenomes</taxon>
        <taxon>ecological metagenomes</taxon>
    </lineage>
</organism>
<dbReference type="GO" id="GO:0020037">
    <property type="term" value="F:heme binding"/>
    <property type="evidence" value="ECO:0007669"/>
    <property type="project" value="InterPro"/>
</dbReference>
<evidence type="ECO:0000313" key="9">
    <source>
        <dbReference type="EMBL" id="VAW76969.1"/>
    </source>
</evidence>
<dbReference type="InterPro" id="IPR008168">
    <property type="entry name" value="Cyt_C_IC"/>
</dbReference>
<dbReference type="GO" id="GO:0009055">
    <property type="term" value="F:electron transfer activity"/>
    <property type="evidence" value="ECO:0007669"/>
    <property type="project" value="InterPro"/>
</dbReference>
<comment type="subcellular location">
    <subcellularLocation>
        <location evidence="1">Periplasm</location>
    </subcellularLocation>
</comment>
<evidence type="ECO:0000256" key="5">
    <source>
        <dbReference type="ARBA" id="ARBA00022764"/>
    </source>
</evidence>
<keyword evidence="7" id="KW-0408">Iron</keyword>